<reference evidence="4" key="1">
    <citation type="journal article" date="2020" name="Stud. Mycol.">
        <title>101 Dothideomycetes genomes: a test case for predicting lifestyles and emergence of pathogens.</title>
        <authorList>
            <person name="Haridas S."/>
            <person name="Albert R."/>
            <person name="Binder M."/>
            <person name="Bloem J."/>
            <person name="Labutti K."/>
            <person name="Salamov A."/>
            <person name="Andreopoulos B."/>
            <person name="Baker S."/>
            <person name="Barry K."/>
            <person name="Bills G."/>
            <person name="Bluhm B."/>
            <person name="Cannon C."/>
            <person name="Castanera R."/>
            <person name="Culley D."/>
            <person name="Daum C."/>
            <person name="Ezra D."/>
            <person name="Gonzalez J."/>
            <person name="Henrissat B."/>
            <person name="Kuo A."/>
            <person name="Liang C."/>
            <person name="Lipzen A."/>
            <person name="Lutzoni F."/>
            <person name="Magnuson J."/>
            <person name="Mondo S."/>
            <person name="Nolan M."/>
            <person name="Ohm R."/>
            <person name="Pangilinan J."/>
            <person name="Park H.-J."/>
            <person name="Ramirez L."/>
            <person name="Alfaro M."/>
            <person name="Sun H."/>
            <person name="Tritt A."/>
            <person name="Yoshinaga Y."/>
            <person name="Zwiers L.-H."/>
            <person name="Turgeon B."/>
            <person name="Goodwin S."/>
            <person name="Spatafora J."/>
            <person name="Crous P."/>
            <person name="Grigoriev I."/>
        </authorList>
    </citation>
    <scope>NUCLEOTIDE SEQUENCE</scope>
    <source>
        <strain evidence="4">CBS 113979</strain>
    </source>
</reference>
<dbReference type="InterPro" id="IPR036864">
    <property type="entry name" value="Zn2-C6_fun-type_DNA-bd_sf"/>
</dbReference>
<dbReference type="GO" id="GO:0045944">
    <property type="term" value="P:positive regulation of transcription by RNA polymerase II"/>
    <property type="evidence" value="ECO:0007669"/>
    <property type="project" value="TreeGrafter"/>
</dbReference>
<accession>A0A6G1HB40</accession>
<feature type="domain" description="Zn(2)-C6 fungal-type" evidence="3">
    <location>
        <begin position="9"/>
        <end position="37"/>
    </location>
</feature>
<dbReference type="GO" id="GO:0000981">
    <property type="term" value="F:DNA-binding transcription factor activity, RNA polymerase II-specific"/>
    <property type="evidence" value="ECO:0007669"/>
    <property type="project" value="InterPro"/>
</dbReference>
<comment type="subcellular location">
    <subcellularLocation>
        <location evidence="1">Nucleus</location>
    </subcellularLocation>
</comment>
<organism evidence="4 5">
    <name type="scientific">Aulographum hederae CBS 113979</name>
    <dbReference type="NCBI Taxonomy" id="1176131"/>
    <lineage>
        <taxon>Eukaryota</taxon>
        <taxon>Fungi</taxon>
        <taxon>Dikarya</taxon>
        <taxon>Ascomycota</taxon>
        <taxon>Pezizomycotina</taxon>
        <taxon>Dothideomycetes</taxon>
        <taxon>Pleosporomycetidae</taxon>
        <taxon>Aulographales</taxon>
        <taxon>Aulographaceae</taxon>
    </lineage>
</organism>
<dbReference type="PROSITE" id="PS00463">
    <property type="entry name" value="ZN2_CY6_FUNGAL_1"/>
    <property type="match status" value="1"/>
</dbReference>
<protein>
    <recommendedName>
        <fullName evidence="3">Zn(2)-C6 fungal-type domain-containing protein</fullName>
    </recommendedName>
</protein>
<dbReference type="Pfam" id="PF00172">
    <property type="entry name" value="Zn_clus"/>
    <property type="match status" value="1"/>
</dbReference>
<dbReference type="EMBL" id="ML977142">
    <property type="protein sequence ID" value="KAF1990277.1"/>
    <property type="molecule type" value="Genomic_DNA"/>
</dbReference>
<sequence length="232" mass="26008">MTSTKPKRGCWTCKNRKIGCDKALSACRNCKRYGRFCAGYESRLSWGQTGDRRRHVVAGDSPGFMTTAKGSQHFINTRYQDTDIFFKQYQGGSHALLQHYQITWQPKSSRTTRLTRGDGATLLSFFDAVVINLFTSTEAGSKTFGETLLRMAFHGGDLPSISVYRCILALSSMRLYGSEDARAKAHYSDALSTLSKSLRTDSGATQNLQHTASSMLLNIYEVFDNFHHTWAL</sequence>
<dbReference type="GO" id="GO:0008270">
    <property type="term" value="F:zinc ion binding"/>
    <property type="evidence" value="ECO:0007669"/>
    <property type="project" value="InterPro"/>
</dbReference>
<dbReference type="AlphaFoldDB" id="A0A6G1HB40"/>
<evidence type="ECO:0000313" key="4">
    <source>
        <dbReference type="EMBL" id="KAF1990277.1"/>
    </source>
</evidence>
<dbReference type="GO" id="GO:0005634">
    <property type="term" value="C:nucleus"/>
    <property type="evidence" value="ECO:0007669"/>
    <property type="project" value="UniProtKB-SubCell"/>
</dbReference>
<proteinExistence type="predicted"/>
<evidence type="ECO:0000259" key="3">
    <source>
        <dbReference type="PROSITE" id="PS50048"/>
    </source>
</evidence>
<dbReference type="Proteomes" id="UP000800041">
    <property type="component" value="Unassembled WGS sequence"/>
</dbReference>
<dbReference type="SMART" id="SM00066">
    <property type="entry name" value="GAL4"/>
    <property type="match status" value="1"/>
</dbReference>
<evidence type="ECO:0000256" key="2">
    <source>
        <dbReference type="ARBA" id="ARBA00023242"/>
    </source>
</evidence>
<dbReference type="InterPro" id="IPR001138">
    <property type="entry name" value="Zn2Cys6_DnaBD"/>
</dbReference>
<dbReference type="PANTHER" id="PTHR37534">
    <property type="entry name" value="TRANSCRIPTIONAL ACTIVATOR PROTEIN UGA3"/>
    <property type="match status" value="1"/>
</dbReference>
<dbReference type="SUPFAM" id="SSF57701">
    <property type="entry name" value="Zn2/Cys6 DNA-binding domain"/>
    <property type="match status" value="1"/>
</dbReference>
<name>A0A6G1HB40_9PEZI</name>
<evidence type="ECO:0000313" key="5">
    <source>
        <dbReference type="Proteomes" id="UP000800041"/>
    </source>
</evidence>
<dbReference type="PROSITE" id="PS50048">
    <property type="entry name" value="ZN2_CY6_FUNGAL_2"/>
    <property type="match status" value="1"/>
</dbReference>
<dbReference type="OrthoDB" id="3796677at2759"/>
<dbReference type="PANTHER" id="PTHR37534:SF49">
    <property type="entry name" value="LYSINE BIOSYNTHESIS REGULATORY PROTEIN LYS14"/>
    <property type="match status" value="1"/>
</dbReference>
<keyword evidence="2" id="KW-0539">Nucleus</keyword>
<dbReference type="Pfam" id="PF11951">
    <property type="entry name" value="Fungal_trans_2"/>
    <property type="match status" value="1"/>
</dbReference>
<dbReference type="InterPro" id="IPR021858">
    <property type="entry name" value="Fun_TF"/>
</dbReference>
<dbReference type="CDD" id="cd00067">
    <property type="entry name" value="GAL4"/>
    <property type="match status" value="1"/>
</dbReference>
<evidence type="ECO:0000256" key="1">
    <source>
        <dbReference type="ARBA" id="ARBA00004123"/>
    </source>
</evidence>
<gene>
    <name evidence="4" type="ORF">K402DRAFT_451266</name>
</gene>
<dbReference type="Gene3D" id="4.10.240.10">
    <property type="entry name" value="Zn(2)-C6 fungal-type DNA-binding domain"/>
    <property type="match status" value="1"/>
</dbReference>
<keyword evidence="5" id="KW-1185">Reference proteome</keyword>
<dbReference type="GO" id="GO:0000976">
    <property type="term" value="F:transcription cis-regulatory region binding"/>
    <property type="evidence" value="ECO:0007669"/>
    <property type="project" value="TreeGrafter"/>
</dbReference>